<organism evidence="1 2">
    <name type="scientific">Polarella glacialis</name>
    <name type="common">Dinoflagellate</name>
    <dbReference type="NCBI Taxonomy" id="89957"/>
    <lineage>
        <taxon>Eukaryota</taxon>
        <taxon>Sar</taxon>
        <taxon>Alveolata</taxon>
        <taxon>Dinophyceae</taxon>
        <taxon>Suessiales</taxon>
        <taxon>Suessiaceae</taxon>
        <taxon>Polarella</taxon>
    </lineage>
</organism>
<comment type="caution">
    <text evidence="1">The sequence shown here is derived from an EMBL/GenBank/DDBJ whole genome shotgun (WGS) entry which is preliminary data.</text>
</comment>
<name>A0A813E9C5_POLGL</name>
<dbReference type="OrthoDB" id="10413711at2759"/>
<proteinExistence type="predicted"/>
<dbReference type="Gene3D" id="3.50.50.60">
    <property type="entry name" value="FAD/NAD(P)-binding domain"/>
    <property type="match status" value="1"/>
</dbReference>
<dbReference type="AlphaFoldDB" id="A0A813E9C5"/>
<dbReference type="EMBL" id="CAJNNV010010441">
    <property type="protein sequence ID" value="CAE8598614.1"/>
    <property type="molecule type" value="Genomic_DNA"/>
</dbReference>
<reference evidence="1" key="1">
    <citation type="submission" date="2021-02" db="EMBL/GenBank/DDBJ databases">
        <authorList>
            <person name="Dougan E. K."/>
            <person name="Rhodes N."/>
            <person name="Thang M."/>
            <person name="Chan C."/>
        </authorList>
    </citation>
    <scope>NUCLEOTIDE SEQUENCE</scope>
</reference>
<protein>
    <submittedName>
        <fullName evidence="1">Uncharacterized protein</fullName>
    </submittedName>
</protein>
<keyword evidence="2" id="KW-1185">Reference proteome</keyword>
<dbReference type="InterPro" id="IPR036188">
    <property type="entry name" value="FAD/NAD-bd_sf"/>
</dbReference>
<gene>
    <name evidence="1" type="ORF">PGLA1383_LOCUS17018</name>
</gene>
<evidence type="ECO:0000313" key="2">
    <source>
        <dbReference type="Proteomes" id="UP000654075"/>
    </source>
</evidence>
<dbReference type="Proteomes" id="UP000654075">
    <property type="component" value="Unassembled WGS sequence"/>
</dbReference>
<accession>A0A813E9C5</accession>
<evidence type="ECO:0000313" key="1">
    <source>
        <dbReference type="EMBL" id="CAE8598614.1"/>
    </source>
</evidence>
<sequence>MTITYALIQMVEKISETSDLARIINKANVKELLMNSAGACVGCMYVKKGKEFKEDGPVILTTGGFGADF</sequence>